<dbReference type="Proteomes" id="UP000579647">
    <property type="component" value="Unassembled WGS sequence"/>
</dbReference>
<dbReference type="GO" id="GO:0004674">
    <property type="term" value="F:protein serine/threonine kinase activity"/>
    <property type="evidence" value="ECO:0007669"/>
    <property type="project" value="UniProtKB-KW"/>
</dbReference>
<dbReference type="RefSeq" id="WP_184369062.1">
    <property type="nucleotide sequence ID" value="NZ_BAAAKM010000052.1"/>
</dbReference>
<dbReference type="AlphaFoldDB" id="A0A840WHG0"/>
<feature type="domain" description="Histidine kinase/HSP90-like ATPase" evidence="2">
    <location>
        <begin position="55"/>
        <end position="159"/>
    </location>
</feature>
<dbReference type="SUPFAM" id="SSF55874">
    <property type="entry name" value="ATPase domain of HSP90 chaperone/DNA topoisomerase II/histidine kinase"/>
    <property type="match status" value="1"/>
</dbReference>
<dbReference type="PANTHER" id="PTHR35526:SF3">
    <property type="entry name" value="ANTI-SIGMA-F FACTOR RSBW"/>
    <property type="match status" value="1"/>
</dbReference>
<dbReference type="InterPro" id="IPR003594">
    <property type="entry name" value="HATPase_dom"/>
</dbReference>
<comment type="caution">
    <text evidence="3">The sequence shown here is derived from an EMBL/GenBank/DDBJ whole genome shotgun (WGS) entry which is preliminary data.</text>
</comment>
<dbReference type="Gene3D" id="3.30.565.10">
    <property type="entry name" value="Histidine kinase-like ATPase, C-terminal domain"/>
    <property type="match status" value="1"/>
</dbReference>
<organism evidence="3 4">
    <name type="scientific">Nocardiopsis metallicus</name>
    <dbReference type="NCBI Taxonomy" id="179819"/>
    <lineage>
        <taxon>Bacteria</taxon>
        <taxon>Bacillati</taxon>
        <taxon>Actinomycetota</taxon>
        <taxon>Actinomycetes</taxon>
        <taxon>Streptosporangiales</taxon>
        <taxon>Nocardiopsidaceae</taxon>
        <taxon>Nocardiopsis</taxon>
    </lineage>
</organism>
<evidence type="ECO:0000313" key="3">
    <source>
        <dbReference type="EMBL" id="MBB5494903.1"/>
    </source>
</evidence>
<name>A0A840WHG0_9ACTN</name>
<dbReference type="EMBL" id="JACHDO010000001">
    <property type="protein sequence ID" value="MBB5494903.1"/>
    <property type="molecule type" value="Genomic_DNA"/>
</dbReference>
<keyword evidence="4" id="KW-1185">Reference proteome</keyword>
<dbReference type="PANTHER" id="PTHR35526">
    <property type="entry name" value="ANTI-SIGMA-F FACTOR RSBW-RELATED"/>
    <property type="match status" value="1"/>
</dbReference>
<evidence type="ECO:0000313" key="4">
    <source>
        <dbReference type="Proteomes" id="UP000579647"/>
    </source>
</evidence>
<keyword evidence="1" id="KW-0808">Transferase</keyword>
<keyword evidence="1" id="KW-0418">Kinase</keyword>
<evidence type="ECO:0000259" key="2">
    <source>
        <dbReference type="Pfam" id="PF13581"/>
    </source>
</evidence>
<dbReference type="InterPro" id="IPR050267">
    <property type="entry name" value="Anti-sigma-factor_SerPK"/>
</dbReference>
<dbReference type="Pfam" id="PF13581">
    <property type="entry name" value="HATPase_c_2"/>
    <property type="match status" value="1"/>
</dbReference>
<proteinExistence type="predicted"/>
<dbReference type="CDD" id="cd16936">
    <property type="entry name" value="HATPase_RsbW-like"/>
    <property type="match status" value="1"/>
</dbReference>
<dbReference type="InterPro" id="IPR036890">
    <property type="entry name" value="HATPase_C_sf"/>
</dbReference>
<evidence type="ECO:0000256" key="1">
    <source>
        <dbReference type="ARBA" id="ARBA00022527"/>
    </source>
</evidence>
<protein>
    <submittedName>
        <fullName evidence="3">Anti-sigma regulatory factor (Ser/Thr protein kinase)</fullName>
    </submittedName>
</protein>
<gene>
    <name evidence="3" type="ORF">HNR07_006040</name>
</gene>
<keyword evidence="1" id="KW-0723">Serine/threonine-protein kinase</keyword>
<accession>A0A840WHG0</accession>
<sequence length="189" mass="20786">MPSTAPAPALAPVPVQGEATVPLASFIRPFQRHYFSGTPERPNYRARSYDFAGTPAVMPLVRAFLDTCAATESGDYRYLFTLLGSELANNAIRHSLSGHPGGSYTLRVHRTRDGLHLTCRDRGGLRTRNARLVPDPEGLDPDTESGRGLAMIDALATDWGDNGNAEYRSVWLYLAHDLDRSRWNTTTGL</sequence>
<reference evidence="3 4" key="1">
    <citation type="submission" date="2020-08" db="EMBL/GenBank/DDBJ databases">
        <title>Sequencing the genomes of 1000 actinobacteria strains.</title>
        <authorList>
            <person name="Klenk H.-P."/>
        </authorList>
    </citation>
    <scope>NUCLEOTIDE SEQUENCE [LARGE SCALE GENOMIC DNA]</scope>
    <source>
        <strain evidence="3 4">DSM 44598</strain>
    </source>
</reference>